<comment type="caution">
    <text evidence="2">The sequence shown here is derived from an EMBL/GenBank/DDBJ whole genome shotgun (WGS) entry which is preliminary data.</text>
</comment>
<feature type="region of interest" description="Disordered" evidence="1">
    <location>
        <begin position="87"/>
        <end position="152"/>
    </location>
</feature>
<feature type="compositionally biased region" description="Basic residues" evidence="1">
    <location>
        <begin position="140"/>
        <end position="152"/>
    </location>
</feature>
<evidence type="ECO:0000256" key="1">
    <source>
        <dbReference type="SAM" id="MobiDB-lite"/>
    </source>
</evidence>
<organism evidence="2 3">
    <name type="scientific">Stakelama marina</name>
    <dbReference type="NCBI Taxonomy" id="2826939"/>
    <lineage>
        <taxon>Bacteria</taxon>
        <taxon>Pseudomonadati</taxon>
        <taxon>Pseudomonadota</taxon>
        <taxon>Alphaproteobacteria</taxon>
        <taxon>Sphingomonadales</taxon>
        <taxon>Sphingomonadaceae</taxon>
        <taxon>Stakelama</taxon>
    </lineage>
</organism>
<feature type="compositionally biased region" description="Basic and acidic residues" evidence="1">
    <location>
        <begin position="102"/>
        <end position="115"/>
    </location>
</feature>
<proteinExistence type="predicted"/>
<keyword evidence="3" id="KW-1185">Reference proteome</keyword>
<reference evidence="2" key="1">
    <citation type="submission" date="2021-04" db="EMBL/GenBank/DDBJ databases">
        <title>Ouciella asimina sp. nov., isolated from the surface seawater in the hydrothermal field of Okinawa Trough.</title>
        <authorList>
            <person name="Shuang W."/>
        </authorList>
    </citation>
    <scope>NUCLEOTIDE SEQUENCE</scope>
    <source>
        <strain evidence="2">LXI357</strain>
    </source>
</reference>
<sequence length="210" mass="23155">MFNTKPTASLSSGLLARKGQARPAMRPQGFVGMTHESLEDLGWNDMGDQAPIDQVSSQLTPEPAAREVPQVLRQRERLDEQFAKPAVQDMPEMPEAETDIGPAKEEAHAVEEAKPAPEPAQQAQAESEPEQRSVSLNTAKRIRRETRHKRGKSAAFTLRLDEERHLRLRLASAISGTSAQMLVTEALDAFLETMPEVDGLVRQVGDGRGR</sequence>
<dbReference type="EMBL" id="JAGRQC010000001">
    <property type="protein sequence ID" value="MBR0551982.1"/>
    <property type="molecule type" value="Genomic_DNA"/>
</dbReference>
<evidence type="ECO:0000313" key="2">
    <source>
        <dbReference type="EMBL" id="MBR0551982.1"/>
    </source>
</evidence>
<protein>
    <submittedName>
        <fullName evidence="2">Uncharacterized protein</fullName>
    </submittedName>
</protein>
<accession>A0A8T4ID10</accession>
<feature type="region of interest" description="Disordered" evidence="1">
    <location>
        <begin position="1"/>
        <end position="28"/>
    </location>
</feature>
<evidence type="ECO:0000313" key="3">
    <source>
        <dbReference type="Proteomes" id="UP000676996"/>
    </source>
</evidence>
<feature type="region of interest" description="Disordered" evidence="1">
    <location>
        <begin position="41"/>
        <end position="67"/>
    </location>
</feature>
<feature type="compositionally biased region" description="Polar residues" evidence="1">
    <location>
        <begin position="1"/>
        <end position="12"/>
    </location>
</feature>
<name>A0A8T4ID10_9SPHN</name>
<gene>
    <name evidence="2" type="ORF">J7S20_05640</name>
</gene>
<dbReference type="Proteomes" id="UP000676996">
    <property type="component" value="Unassembled WGS sequence"/>
</dbReference>
<dbReference type="AlphaFoldDB" id="A0A8T4ID10"/>